<evidence type="ECO:0000313" key="5">
    <source>
        <dbReference type="Proteomes" id="UP000253606"/>
    </source>
</evidence>
<dbReference type="PROSITE" id="PS51186">
    <property type="entry name" value="GNAT"/>
    <property type="match status" value="1"/>
</dbReference>
<feature type="domain" description="N-acetyltransferase" evidence="3">
    <location>
        <begin position="7"/>
        <end position="155"/>
    </location>
</feature>
<organism evidence="4 5">
    <name type="scientific">Acidisarcina polymorpha</name>
    <dbReference type="NCBI Taxonomy" id="2211140"/>
    <lineage>
        <taxon>Bacteria</taxon>
        <taxon>Pseudomonadati</taxon>
        <taxon>Acidobacteriota</taxon>
        <taxon>Terriglobia</taxon>
        <taxon>Terriglobales</taxon>
        <taxon>Acidobacteriaceae</taxon>
        <taxon>Acidisarcina</taxon>
    </lineage>
</organism>
<dbReference type="PANTHER" id="PTHR43877">
    <property type="entry name" value="AMINOALKYLPHOSPHONATE N-ACETYLTRANSFERASE-RELATED-RELATED"/>
    <property type="match status" value="1"/>
</dbReference>
<name>A0A2Z5G3T5_9BACT</name>
<dbReference type="PANTHER" id="PTHR43877:SF2">
    <property type="entry name" value="AMINOALKYLPHOSPHONATE N-ACETYLTRANSFERASE-RELATED"/>
    <property type="match status" value="1"/>
</dbReference>
<gene>
    <name evidence="4" type="ORF">ACPOL_3907</name>
</gene>
<dbReference type="Gene3D" id="3.40.630.30">
    <property type="match status" value="1"/>
</dbReference>
<dbReference type="KEGG" id="abas:ACPOL_3907"/>
<proteinExistence type="predicted"/>
<keyword evidence="2" id="KW-0012">Acyltransferase</keyword>
<sequence>MIDNKKLWIALAVAADVPELGRLFDAYRVFYEAQSSPDISKDFVDGLISQGNTRFFVARRAEETAMLGFVHLMPSMSTVAMRPMWVLEDLFVDPAARGSGVATALMSYAESFARETGAERLILATANDNHRAQSLYKRMGYIRDERFWHYDRILK</sequence>
<evidence type="ECO:0000256" key="1">
    <source>
        <dbReference type="ARBA" id="ARBA00022679"/>
    </source>
</evidence>
<dbReference type="Pfam" id="PF00583">
    <property type="entry name" value="Acetyltransf_1"/>
    <property type="match status" value="1"/>
</dbReference>
<dbReference type="InterPro" id="IPR000182">
    <property type="entry name" value="GNAT_dom"/>
</dbReference>
<keyword evidence="1 4" id="KW-0808">Transferase</keyword>
<keyword evidence="5" id="KW-1185">Reference proteome</keyword>
<protein>
    <submittedName>
        <fullName evidence="4">Acetyltransferase, GNAT family</fullName>
    </submittedName>
</protein>
<dbReference type="OrthoDB" id="9796381at2"/>
<dbReference type="RefSeq" id="WP_114208247.1">
    <property type="nucleotide sequence ID" value="NZ_CP030840.1"/>
</dbReference>
<dbReference type="CDD" id="cd04301">
    <property type="entry name" value="NAT_SF"/>
    <property type="match status" value="1"/>
</dbReference>
<evidence type="ECO:0000259" key="3">
    <source>
        <dbReference type="PROSITE" id="PS51186"/>
    </source>
</evidence>
<accession>A0A2Z5G3T5</accession>
<dbReference type="AlphaFoldDB" id="A0A2Z5G3T5"/>
<evidence type="ECO:0000256" key="2">
    <source>
        <dbReference type="ARBA" id="ARBA00023315"/>
    </source>
</evidence>
<evidence type="ECO:0000313" key="4">
    <source>
        <dbReference type="EMBL" id="AXC13186.1"/>
    </source>
</evidence>
<reference evidence="4 5" key="1">
    <citation type="journal article" date="2018" name="Front. Microbiol.">
        <title>Hydrolytic Capabilities as a Key to Environmental Success: Chitinolytic and Cellulolytic Acidobacteria From Acidic Sub-arctic Soils and Boreal Peatlands.</title>
        <authorList>
            <person name="Belova S.E."/>
            <person name="Ravin N.V."/>
            <person name="Pankratov T.A."/>
            <person name="Rakitin A.L."/>
            <person name="Ivanova A.A."/>
            <person name="Beletsky A.V."/>
            <person name="Mardanov A.V."/>
            <person name="Sinninghe Damste J.S."/>
            <person name="Dedysh S.N."/>
        </authorList>
    </citation>
    <scope>NUCLEOTIDE SEQUENCE [LARGE SCALE GENOMIC DNA]</scope>
    <source>
        <strain evidence="4 5">SBC82</strain>
    </source>
</reference>
<dbReference type="EMBL" id="CP030840">
    <property type="protein sequence ID" value="AXC13186.1"/>
    <property type="molecule type" value="Genomic_DNA"/>
</dbReference>
<dbReference type="InterPro" id="IPR050832">
    <property type="entry name" value="Bact_Acetyltransf"/>
</dbReference>
<dbReference type="Proteomes" id="UP000253606">
    <property type="component" value="Chromosome"/>
</dbReference>
<dbReference type="InterPro" id="IPR016181">
    <property type="entry name" value="Acyl_CoA_acyltransferase"/>
</dbReference>
<dbReference type="GO" id="GO:0016747">
    <property type="term" value="F:acyltransferase activity, transferring groups other than amino-acyl groups"/>
    <property type="evidence" value="ECO:0007669"/>
    <property type="project" value="InterPro"/>
</dbReference>
<dbReference type="SUPFAM" id="SSF55729">
    <property type="entry name" value="Acyl-CoA N-acyltransferases (Nat)"/>
    <property type="match status" value="1"/>
</dbReference>